<proteinExistence type="predicted"/>
<dbReference type="EMBL" id="MTYI01000201">
    <property type="protein sequence ID" value="PNP49205.1"/>
    <property type="molecule type" value="Genomic_DNA"/>
</dbReference>
<dbReference type="InterPro" id="IPR011009">
    <property type="entry name" value="Kinase-like_dom_sf"/>
</dbReference>
<dbReference type="SUPFAM" id="SSF56112">
    <property type="entry name" value="Protein kinase-like (PK-like)"/>
    <property type="match status" value="1"/>
</dbReference>
<comment type="caution">
    <text evidence="1">The sequence shown here is derived from an EMBL/GenBank/DDBJ whole genome shotgun (WGS) entry which is preliminary data.</text>
</comment>
<sequence>MAASQSALQASTERYEAQKQVPFRNDQLMTGRPDCSWASIQQPRPRACPLPHSFIWREKVGYGLDGTVWKVEVNGQPYALKVFWDNKPPSGTRYWAFQRECQIAALLQTIQAAVTASAEPIYLKKEPKTWRDAVQNLYAFSDEGCLTPKFRDAANSISITASSFPRIRECFGWLTISGAELSGLGPKLWPTGVVLDRVKRQMSPCEEYFAILYEFVSPQEDTDTTVDIRQVMQAQIDLFWRAGLCMTSKRSENWERGILLDMADLVSPWHAEWNRFLYDGFAADFCDGF</sequence>
<name>A0A2K0TUJ1_TRIHA</name>
<accession>A0A2K0TUJ1</accession>
<evidence type="ECO:0000313" key="2">
    <source>
        <dbReference type="Proteomes" id="UP000236290"/>
    </source>
</evidence>
<protein>
    <submittedName>
        <fullName evidence="1">Uncharacterized protein</fullName>
    </submittedName>
</protein>
<reference evidence="1 2" key="1">
    <citation type="submission" date="2017-02" db="EMBL/GenBank/DDBJ databases">
        <title>Genomes of Trichoderma spp. with biocontrol activity.</title>
        <authorList>
            <person name="Gardiner D."/>
            <person name="Kazan K."/>
            <person name="Vos C."/>
            <person name="Harvey P."/>
        </authorList>
    </citation>
    <scope>NUCLEOTIDE SEQUENCE [LARGE SCALE GENOMIC DNA]</scope>
    <source>
        <strain evidence="1 2">Tr1</strain>
    </source>
</reference>
<dbReference type="OrthoDB" id="4633509at2759"/>
<dbReference type="Proteomes" id="UP000236290">
    <property type="component" value="Unassembled WGS sequence"/>
</dbReference>
<evidence type="ECO:0000313" key="1">
    <source>
        <dbReference type="EMBL" id="PNP49205.1"/>
    </source>
</evidence>
<dbReference type="AlphaFoldDB" id="A0A2K0TUJ1"/>
<organism evidence="1 2">
    <name type="scientific">Trichoderma harzianum</name>
    <name type="common">Hypocrea lixii</name>
    <dbReference type="NCBI Taxonomy" id="5544"/>
    <lineage>
        <taxon>Eukaryota</taxon>
        <taxon>Fungi</taxon>
        <taxon>Dikarya</taxon>
        <taxon>Ascomycota</taxon>
        <taxon>Pezizomycotina</taxon>
        <taxon>Sordariomycetes</taxon>
        <taxon>Hypocreomycetidae</taxon>
        <taxon>Hypocreales</taxon>
        <taxon>Hypocreaceae</taxon>
        <taxon>Trichoderma</taxon>
    </lineage>
</organism>
<gene>
    <name evidence="1" type="ORF">THARTR1_10007</name>
</gene>